<dbReference type="GO" id="GO:0016810">
    <property type="term" value="F:hydrolase activity, acting on carbon-nitrogen (but not peptide) bonds"/>
    <property type="evidence" value="ECO:0007669"/>
    <property type="project" value="InterPro"/>
</dbReference>
<dbReference type="PANTHER" id="PTHR43135:SF3">
    <property type="entry name" value="ALPHA-D-RIBOSE 1-METHYLPHOSPHONATE 5-TRIPHOSPHATE DIPHOSPHATASE"/>
    <property type="match status" value="1"/>
</dbReference>
<dbReference type="PANTHER" id="PTHR43135">
    <property type="entry name" value="ALPHA-D-RIBOSE 1-METHYLPHOSPHONATE 5-TRIPHOSPHATE DIPHOSPHATASE"/>
    <property type="match status" value="1"/>
</dbReference>
<dbReference type="PATRIC" id="fig|1280950.3.peg.278"/>
<name>A0A059FU00_9PROT</name>
<evidence type="ECO:0000259" key="2">
    <source>
        <dbReference type="Pfam" id="PF01979"/>
    </source>
</evidence>
<dbReference type="eggNOG" id="COG1228">
    <property type="taxonomic scope" value="Bacteria"/>
</dbReference>
<sequence>MRITDLAVLGAALIAAGSAAHADPVYVRAGTLIDPVSGNVTRAAAIVIDDGKVIASGTQSALKVPKGATVIDLGTETVMPGFIDMHTHLTGDADVGAYESLGFSDERAAITGVKNARLTLLAGFTTVRNVGADSYGDIALRDAINEGDVPGPRMYVSGPPVGITGGHCSDINLLPAEYHLTGEGVANGPWEMRAKVRENIKYGVDLIKTCSTGGVFSKGTSLGAAQGTLEELTAIVEEAHARGLKVASHAHGTTGIRNALLAGVDTIEHASILDDETIALAKEKGAYLSMDIYNTEYTLAEGEKNGVLPESMEKEKSISRIQRASFTAANKAGAKMVFGSDSGVYPHGDNPKQFSRMVQFGMTPMQAITAATATAAEALDKTGMLGCLDVGCAADLVAVSGDPLKDISILENVDFIMKAGHVYKQDGIEAVGIR</sequence>
<proteinExistence type="predicted"/>
<accession>A0A059FU00</accession>
<reference evidence="3 4" key="1">
    <citation type="journal article" date="2014" name="Antonie Van Leeuwenhoek">
        <title>Hyphomonas beringensis sp. nov. and Hyphomonas chukchiensis sp. nov., isolated from surface seawater of the Bering Sea and Chukchi Sea.</title>
        <authorList>
            <person name="Li C."/>
            <person name="Lai Q."/>
            <person name="Li G."/>
            <person name="Dong C."/>
            <person name="Wang J."/>
            <person name="Liao Y."/>
            <person name="Shao Z."/>
        </authorList>
    </citation>
    <scope>NUCLEOTIDE SEQUENCE [LARGE SCALE GENOMIC DNA]</scope>
    <source>
        <strain evidence="3 4">MHS-2</strain>
    </source>
</reference>
<dbReference type="InterPro" id="IPR006680">
    <property type="entry name" value="Amidohydro-rel"/>
</dbReference>
<protein>
    <submittedName>
        <fullName evidence="3">Amidohydrolase family protein</fullName>
    </submittedName>
</protein>
<dbReference type="InterPro" id="IPR057744">
    <property type="entry name" value="OTAase-like"/>
</dbReference>
<dbReference type="InterPro" id="IPR032466">
    <property type="entry name" value="Metal_Hydrolase"/>
</dbReference>
<feature type="signal peptide" evidence="1">
    <location>
        <begin position="1"/>
        <end position="22"/>
    </location>
</feature>
<feature type="domain" description="Amidohydrolase-related" evidence="2">
    <location>
        <begin position="77"/>
        <end position="421"/>
    </location>
</feature>
<organism evidence="3 4">
    <name type="scientific">Hyphomonas johnsonii MHS-2</name>
    <dbReference type="NCBI Taxonomy" id="1280950"/>
    <lineage>
        <taxon>Bacteria</taxon>
        <taxon>Pseudomonadati</taxon>
        <taxon>Pseudomonadota</taxon>
        <taxon>Alphaproteobacteria</taxon>
        <taxon>Hyphomonadales</taxon>
        <taxon>Hyphomonadaceae</taxon>
        <taxon>Hyphomonas</taxon>
    </lineage>
</organism>
<keyword evidence="1" id="KW-0732">Signal</keyword>
<dbReference type="STRING" id="1280950.HJO_01360"/>
<dbReference type="Proteomes" id="UP000025171">
    <property type="component" value="Unassembled WGS sequence"/>
</dbReference>
<dbReference type="SUPFAM" id="SSF51556">
    <property type="entry name" value="Metallo-dependent hydrolases"/>
    <property type="match status" value="1"/>
</dbReference>
<dbReference type="Gene3D" id="3.20.20.140">
    <property type="entry name" value="Metal-dependent hydrolases"/>
    <property type="match status" value="1"/>
</dbReference>
<dbReference type="SUPFAM" id="SSF51338">
    <property type="entry name" value="Composite domain of metallo-dependent hydrolases"/>
    <property type="match status" value="2"/>
</dbReference>
<feature type="chain" id="PRO_5001577700" evidence="1">
    <location>
        <begin position="23"/>
        <end position="434"/>
    </location>
</feature>
<keyword evidence="4" id="KW-1185">Reference proteome</keyword>
<keyword evidence="3" id="KW-0378">Hydrolase</keyword>
<dbReference type="AlphaFoldDB" id="A0A059FU00"/>
<dbReference type="OrthoDB" id="9765769at2"/>
<dbReference type="InterPro" id="IPR051781">
    <property type="entry name" value="Metallo-dep_Hydrolase"/>
</dbReference>
<evidence type="ECO:0000313" key="4">
    <source>
        <dbReference type="Proteomes" id="UP000025171"/>
    </source>
</evidence>
<dbReference type="Pfam" id="PF01979">
    <property type="entry name" value="Amidohydro_1"/>
    <property type="match status" value="1"/>
</dbReference>
<dbReference type="InterPro" id="IPR011059">
    <property type="entry name" value="Metal-dep_hydrolase_composite"/>
</dbReference>
<evidence type="ECO:0000256" key="1">
    <source>
        <dbReference type="SAM" id="SignalP"/>
    </source>
</evidence>
<gene>
    <name evidence="3" type="ORF">HJO_01360</name>
</gene>
<dbReference type="Gene3D" id="2.30.40.10">
    <property type="entry name" value="Urease, subunit C, domain 1"/>
    <property type="match status" value="1"/>
</dbReference>
<dbReference type="RefSeq" id="WP_051617950.1">
    <property type="nucleotide sequence ID" value="NZ_ARYK01000001.1"/>
</dbReference>
<comment type="caution">
    <text evidence="3">The sequence shown here is derived from an EMBL/GenBank/DDBJ whole genome shotgun (WGS) entry which is preliminary data.</text>
</comment>
<dbReference type="EMBL" id="ARYK01000001">
    <property type="protein sequence ID" value="KCZ93981.1"/>
    <property type="molecule type" value="Genomic_DNA"/>
</dbReference>
<dbReference type="CDD" id="cd01299">
    <property type="entry name" value="Met_dep_hydrolase_A"/>
    <property type="match status" value="1"/>
</dbReference>
<evidence type="ECO:0000313" key="3">
    <source>
        <dbReference type="EMBL" id="KCZ93981.1"/>
    </source>
</evidence>